<feature type="transmembrane region" description="Helical" evidence="3">
    <location>
        <begin position="21"/>
        <end position="44"/>
    </location>
</feature>
<feature type="transmembrane region" description="Helical" evidence="3">
    <location>
        <begin position="354"/>
        <end position="374"/>
    </location>
</feature>
<feature type="transmembrane region" description="Helical" evidence="3">
    <location>
        <begin position="156"/>
        <end position="175"/>
    </location>
</feature>
<dbReference type="STRING" id="332999.SAMN04488511_102275"/>
<keyword evidence="3" id="KW-0812">Transmembrane</keyword>
<evidence type="ECO:0000256" key="1">
    <source>
        <dbReference type="ARBA" id="ARBA00022737"/>
    </source>
</evidence>
<evidence type="ECO:0000313" key="4">
    <source>
        <dbReference type="EMBL" id="SFA41229.1"/>
    </source>
</evidence>
<keyword evidence="2" id="KW-0802">TPR repeat</keyword>
<evidence type="ECO:0000256" key="3">
    <source>
        <dbReference type="SAM" id="Phobius"/>
    </source>
</evidence>
<evidence type="ECO:0000256" key="2">
    <source>
        <dbReference type="ARBA" id="ARBA00022803"/>
    </source>
</evidence>
<feature type="transmembrane region" description="Helical" evidence="3">
    <location>
        <begin position="265"/>
        <end position="287"/>
    </location>
</feature>
<feature type="transmembrane region" description="Helical" evidence="3">
    <location>
        <begin position="187"/>
        <end position="214"/>
    </location>
</feature>
<keyword evidence="1" id="KW-0677">Repeat</keyword>
<accession>A0A1I0SP20</accession>
<evidence type="ECO:0008006" key="6">
    <source>
        <dbReference type="Google" id="ProtNLM"/>
    </source>
</evidence>
<reference evidence="5" key="1">
    <citation type="submission" date="2016-10" db="EMBL/GenBank/DDBJ databases">
        <authorList>
            <person name="Varghese N."/>
            <person name="Submissions S."/>
        </authorList>
    </citation>
    <scope>NUCLEOTIDE SEQUENCE [LARGE SCALE GENOMIC DNA]</scope>
    <source>
        <strain evidence="5">DSM 18130</strain>
    </source>
</reference>
<keyword evidence="3" id="KW-1133">Transmembrane helix</keyword>
<dbReference type="PANTHER" id="PTHR44227">
    <property type="match status" value="1"/>
</dbReference>
<dbReference type="EMBL" id="FOJM01000002">
    <property type="protein sequence ID" value="SFA41229.1"/>
    <property type="molecule type" value="Genomic_DNA"/>
</dbReference>
<evidence type="ECO:0000313" key="5">
    <source>
        <dbReference type="Proteomes" id="UP000198836"/>
    </source>
</evidence>
<dbReference type="PANTHER" id="PTHR44227:SF3">
    <property type="entry name" value="PROTEIN O-MANNOSYL-TRANSFERASE TMTC4"/>
    <property type="match status" value="1"/>
</dbReference>
<proteinExistence type="predicted"/>
<keyword evidence="3" id="KW-0472">Membrane</keyword>
<feature type="transmembrane region" description="Helical" evidence="3">
    <location>
        <begin position="381"/>
        <end position="402"/>
    </location>
</feature>
<feature type="transmembrane region" description="Helical" evidence="3">
    <location>
        <begin position="299"/>
        <end position="319"/>
    </location>
</feature>
<organism evidence="4 5">
    <name type="scientific">Pedobacter suwonensis</name>
    <dbReference type="NCBI Taxonomy" id="332999"/>
    <lineage>
        <taxon>Bacteria</taxon>
        <taxon>Pseudomonadati</taxon>
        <taxon>Bacteroidota</taxon>
        <taxon>Sphingobacteriia</taxon>
        <taxon>Sphingobacteriales</taxon>
        <taxon>Sphingobacteriaceae</taxon>
        <taxon>Pedobacter</taxon>
    </lineage>
</organism>
<feature type="transmembrane region" description="Helical" evidence="3">
    <location>
        <begin position="226"/>
        <end position="244"/>
    </location>
</feature>
<sequence>MHPYILAKTIAYIRTKQPIQFVILFFIIGLLYFQTRKFSFLIGWDDQWFVTNHYTEGGFSMDNVFSVFSEFYYGQYAPVNQLYYTAIYQSFGYSPAMYHLFNVLIHTFNCVLVYYLVIVLLNDNAPLQTVRNVRIAFLTALLFAILPINVEPVSWIAASKVLLYAFFYLFALLAYRKYLYSGKGVWFYLCMLLGLLSFGAKEQAVVLPICLLLIDYLYGRNFYTSQVWLEKLPFVIMSLILGLATIDSQQLDDGGFYSVWERIPLFFYTLTEFFTKCILPVNVSYLYPFPFQSGGAIPSWMWIPVICLPLFLILVWPVFKNKMLLFPACFFLIHILLTCNLFSLARFAVTADRYAYVASIGACLLCATLLVKTISDGRKPLLFLLITGTYITFLFLTSYHYVPVWQNVTTLKKRLADTVESRRDYKSLCNEK</sequence>
<feature type="transmembrane region" description="Helical" evidence="3">
    <location>
        <begin position="324"/>
        <end position="348"/>
    </location>
</feature>
<keyword evidence="5" id="KW-1185">Reference proteome</keyword>
<dbReference type="RefSeq" id="WP_090980508.1">
    <property type="nucleotide sequence ID" value="NZ_FOJM01000002.1"/>
</dbReference>
<gene>
    <name evidence="4" type="ORF">SAMN04488511_102275</name>
</gene>
<dbReference type="InterPro" id="IPR052346">
    <property type="entry name" value="O-mannosyl-transferase_TMTC"/>
</dbReference>
<feature type="transmembrane region" description="Helical" evidence="3">
    <location>
        <begin position="100"/>
        <end position="121"/>
    </location>
</feature>
<dbReference type="OrthoDB" id="1100887at2"/>
<name>A0A1I0SP20_9SPHI</name>
<dbReference type="Proteomes" id="UP000198836">
    <property type="component" value="Unassembled WGS sequence"/>
</dbReference>
<feature type="transmembrane region" description="Helical" evidence="3">
    <location>
        <begin position="133"/>
        <end position="150"/>
    </location>
</feature>
<protein>
    <recommendedName>
        <fullName evidence="6">Dolichyl-phosphate-mannose-protein mannosyltransferase</fullName>
    </recommendedName>
</protein>
<dbReference type="AlphaFoldDB" id="A0A1I0SP20"/>